<protein>
    <submittedName>
        <fullName evidence="1">Uncharacterized protein</fullName>
    </submittedName>
</protein>
<name>A0A381EI28_CAMUP</name>
<accession>A0A381EI28</accession>
<proteinExistence type="predicted"/>
<reference evidence="1 2" key="1">
    <citation type="submission" date="2018-06" db="EMBL/GenBank/DDBJ databases">
        <authorList>
            <consortium name="Pathogen Informatics"/>
            <person name="Doyle S."/>
        </authorList>
    </citation>
    <scope>NUCLEOTIDE SEQUENCE [LARGE SCALE GENOMIC DNA]</scope>
    <source>
        <strain evidence="1 2">NCTC12264</strain>
    </source>
</reference>
<organism evidence="1 2">
    <name type="scientific">Campylobacter upsaliensis</name>
    <dbReference type="NCBI Taxonomy" id="28080"/>
    <lineage>
        <taxon>Bacteria</taxon>
        <taxon>Pseudomonadati</taxon>
        <taxon>Campylobacterota</taxon>
        <taxon>Epsilonproteobacteria</taxon>
        <taxon>Campylobacterales</taxon>
        <taxon>Campylobacteraceae</taxon>
        <taxon>Campylobacter</taxon>
    </lineage>
</organism>
<dbReference type="EMBL" id="UFUZ01000001">
    <property type="protein sequence ID" value="SUX26668.1"/>
    <property type="molecule type" value="Genomic_DNA"/>
</dbReference>
<evidence type="ECO:0000313" key="2">
    <source>
        <dbReference type="Proteomes" id="UP000254161"/>
    </source>
</evidence>
<evidence type="ECO:0000313" key="1">
    <source>
        <dbReference type="EMBL" id="SUX26668.1"/>
    </source>
</evidence>
<dbReference type="RefSeq" id="WP_115629876.1">
    <property type="nucleotide sequence ID" value="NZ_UFUZ01000001.1"/>
</dbReference>
<dbReference type="Proteomes" id="UP000254161">
    <property type="component" value="Unassembled WGS sequence"/>
</dbReference>
<sequence>MSDFKAKEIQIIDEVMARLKDERAVDLSKQTHDKLWDSVNIGEIMPIEAVFWNDIESANEEDIKWAKAVLKAKGFYAD</sequence>
<gene>
    <name evidence="1" type="ORF">NCTC12264_00896</name>
</gene>
<dbReference type="AlphaFoldDB" id="A0A381EI28"/>